<organism evidence="1 2">
    <name type="scientific">Canna indica</name>
    <name type="common">Indian-shot</name>
    <dbReference type="NCBI Taxonomy" id="4628"/>
    <lineage>
        <taxon>Eukaryota</taxon>
        <taxon>Viridiplantae</taxon>
        <taxon>Streptophyta</taxon>
        <taxon>Embryophyta</taxon>
        <taxon>Tracheophyta</taxon>
        <taxon>Spermatophyta</taxon>
        <taxon>Magnoliopsida</taxon>
        <taxon>Liliopsida</taxon>
        <taxon>Zingiberales</taxon>
        <taxon>Cannaceae</taxon>
        <taxon>Canna</taxon>
    </lineage>
</organism>
<keyword evidence="2" id="KW-1185">Reference proteome</keyword>
<evidence type="ECO:0000313" key="1">
    <source>
        <dbReference type="EMBL" id="WOL02165.1"/>
    </source>
</evidence>
<sequence>MDGHPRPIRRLPYPLHSPPPLPFSTALGLLRGRRRPRFRRQGRRHLHLLGAHRFRGQLDVLLWPPLPSRLDLLSHLLHPVGLQRRLRLLPQRAKVHPPHPQLRRAADLLGGAPRGAVRLRGRLRRRAQGEVSAGFRADGRRVGDVLAHPLADAAHVPEGAEEGDLRGGAADANMHVAGCGDGLGGGAVRQRRGGDAEGGDEGVREGEGLVRDDAGVDGGGVAGGLCGGGRIGVRGVVAVLQRGEHVGAAAGADICGHFLP</sequence>
<protein>
    <submittedName>
        <fullName evidence="1">Uncharacterized protein</fullName>
    </submittedName>
</protein>
<name>A0AAQ3K6T8_9LILI</name>
<reference evidence="1 2" key="1">
    <citation type="submission" date="2023-10" db="EMBL/GenBank/DDBJ databases">
        <title>Chromosome-scale genome assembly provides insights into flower coloration mechanisms of Canna indica.</title>
        <authorList>
            <person name="Li C."/>
        </authorList>
    </citation>
    <scope>NUCLEOTIDE SEQUENCE [LARGE SCALE GENOMIC DNA]</scope>
    <source>
        <tissue evidence="1">Flower</tissue>
    </source>
</reference>
<evidence type="ECO:0000313" key="2">
    <source>
        <dbReference type="Proteomes" id="UP001327560"/>
    </source>
</evidence>
<dbReference type="AlphaFoldDB" id="A0AAQ3K6T8"/>
<proteinExistence type="predicted"/>
<dbReference type="Proteomes" id="UP001327560">
    <property type="component" value="Chromosome 3"/>
</dbReference>
<dbReference type="EMBL" id="CP136892">
    <property type="protein sequence ID" value="WOL02165.1"/>
    <property type="molecule type" value="Genomic_DNA"/>
</dbReference>
<gene>
    <name evidence="1" type="ORF">Cni_G10884</name>
</gene>
<accession>A0AAQ3K6T8</accession>